<reference evidence="2 3" key="1">
    <citation type="journal article" date="2014" name="Curr. Biol.">
        <title>The genome of the clonal raider ant Cerapachys biroi.</title>
        <authorList>
            <person name="Oxley P.R."/>
            <person name="Ji L."/>
            <person name="Fetter-Pruneda I."/>
            <person name="McKenzie S.K."/>
            <person name="Li C."/>
            <person name="Hu H."/>
            <person name="Zhang G."/>
            <person name="Kronauer D.J."/>
        </authorList>
    </citation>
    <scope>NUCLEOTIDE SEQUENCE [LARGE SCALE GENOMIC DNA]</scope>
</reference>
<accession>A0A026W5M3</accession>
<gene>
    <name evidence="2" type="ORF">X777_09981</name>
</gene>
<name>A0A026W5M3_OOCBI</name>
<organism evidence="2 3">
    <name type="scientific">Ooceraea biroi</name>
    <name type="common">Clonal raider ant</name>
    <name type="synonym">Cerapachys biroi</name>
    <dbReference type="NCBI Taxonomy" id="2015173"/>
    <lineage>
        <taxon>Eukaryota</taxon>
        <taxon>Metazoa</taxon>
        <taxon>Ecdysozoa</taxon>
        <taxon>Arthropoda</taxon>
        <taxon>Hexapoda</taxon>
        <taxon>Insecta</taxon>
        <taxon>Pterygota</taxon>
        <taxon>Neoptera</taxon>
        <taxon>Endopterygota</taxon>
        <taxon>Hymenoptera</taxon>
        <taxon>Apocrita</taxon>
        <taxon>Aculeata</taxon>
        <taxon>Formicoidea</taxon>
        <taxon>Formicidae</taxon>
        <taxon>Dorylinae</taxon>
        <taxon>Ooceraea</taxon>
    </lineage>
</organism>
<feature type="region of interest" description="Disordered" evidence="1">
    <location>
        <begin position="1"/>
        <end position="27"/>
    </location>
</feature>
<feature type="compositionally biased region" description="Basic residues" evidence="1">
    <location>
        <begin position="16"/>
        <end position="25"/>
    </location>
</feature>
<keyword evidence="3" id="KW-1185">Reference proteome</keyword>
<evidence type="ECO:0000256" key="1">
    <source>
        <dbReference type="SAM" id="MobiDB-lite"/>
    </source>
</evidence>
<dbReference type="AlphaFoldDB" id="A0A026W5M3"/>
<evidence type="ECO:0000313" key="2">
    <source>
        <dbReference type="EMBL" id="EZA51303.1"/>
    </source>
</evidence>
<proteinExistence type="predicted"/>
<dbReference type="EMBL" id="KK107403">
    <property type="protein sequence ID" value="EZA51303.1"/>
    <property type="molecule type" value="Genomic_DNA"/>
</dbReference>
<sequence length="72" mass="8464">MAQANKAKISEEGTRRREHPLRRQHPINFVTLRDPENGSVRFDENAVLESRSRLISWRLCARSWSSRGAKFR</sequence>
<dbReference type="Proteomes" id="UP000053097">
    <property type="component" value="Unassembled WGS sequence"/>
</dbReference>
<evidence type="ECO:0000313" key="3">
    <source>
        <dbReference type="Proteomes" id="UP000053097"/>
    </source>
</evidence>
<protein>
    <submittedName>
        <fullName evidence="2">Uncharacterized protein</fullName>
    </submittedName>
</protein>